<dbReference type="InterPro" id="IPR000504">
    <property type="entry name" value="RRM_dom"/>
</dbReference>
<evidence type="ECO:0000256" key="1">
    <source>
        <dbReference type="ARBA" id="ARBA00022884"/>
    </source>
</evidence>
<evidence type="ECO:0000256" key="3">
    <source>
        <dbReference type="SAM" id="MobiDB-lite"/>
    </source>
</evidence>
<evidence type="ECO:0000256" key="2">
    <source>
        <dbReference type="PROSITE-ProRule" id="PRU00176"/>
    </source>
</evidence>
<evidence type="ECO:0000313" key="5">
    <source>
        <dbReference type="EMBL" id="AFK36907.1"/>
    </source>
</evidence>
<feature type="region of interest" description="Disordered" evidence="3">
    <location>
        <begin position="207"/>
        <end position="229"/>
    </location>
</feature>
<dbReference type="PANTHER" id="PTHR48027">
    <property type="entry name" value="HETEROGENEOUS NUCLEAR RIBONUCLEOPROTEIN 87F-RELATED"/>
    <property type="match status" value="1"/>
</dbReference>
<dbReference type="Gene3D" id="3.30.70.330">
    <property type="match status" value="1"/>
</dbReference>
<accession>I3S9G5</accession>
<reference evidence="5" key="1">
    <citation type="submission" date="2012-05" db="EMBL/GenBank/DDBJ databases">
        <authorList>
            <person name="Krishnakumar V."/>
            <person name="Cheung F."/>
            <person name="Xiao Y."/>
            <person name="Chan A."/>
            <person name="Moskal W.A."/>
            <person name="Town C.D."/>
        </authorList>
    </citation>
    <scope>NUCLEOTIDE SEQUENCE</scope>
</reference>
<feature type="domain" description="RRM" evidence="4">
    <location>
        <begin position="43"/>
        <end position="121"/>
    </location>
</feature>
<dbReference type="EMBL" id="BT137112">
    <property type="protein sequence ID" value="AFK36907.1"/>
    <property type="molecule type" value="mRNA"/>
</dbReference>
<dbReference type="InterPro" id="IPR012677">
    <property type="entry name" value="Nucleotide-bd_a/b_plait_sf"/>
</dbReference>
<dbReference type="PROSITE" id="PS50102">
    <property type="entry name" value="RRM"/>
    <property type="match status" value="1"/>
</dbReference>
<dbReference type="SUPFAM" id="SSF54928">
    <property type="entry name" value="RNA-binding domain, RBD"/>
    <property type="match status" value="1"/>
</dbReference>
<keyword evidence="1 2" id="KW-0694">RNA-binding</keyword>
<evidence type="ECO:0000259" key="4">
    <source>
        <dbReference type="PROSITE" id="PS50102"/>
    </source>
</evidence>
<dbReference type="InterPro" id="IPR035979">
    <property type="entry name" value="RBD_domain_sf"/>
</dbReference>
<protein>
    <recommendedName>
        <fullName evidence="4">RRM domain-containing protein</fullName>
    </recommendedName>
</protein>
<sequence>MALFGRLGNLLKHAVNRQIISSEIRSRFLATRSINKAASAPTSMLFVGGISPTTTDRHLDDAFSIHGDVYLATVKHTKVDGKPRQFGLVAFTTVECATRALQALNGQVLQGRRLRINYTKNSHSYMDGHHYDPPCSCHLCEFSDNFTLPTDGISSYRSKMKKVNYGCGDGLVLHQIIHSFGDETSPGSVASRFVIAVKASDSSSGGTTCIGNNPNGGHDGTWGLEHGRA</sequence>
<name>I3S9G5_LOTJA</name>
<dbReference type="GO" id="GO:0003723">
    <property type="term" value="F:RNA binding"/>
    <property type="evidence" value="ECO:0007669"/>
    <property type="project" value="UniProtKB-UniRule"/>
</dbReference>
<proteinExistence type="evidence at transcript level"/>
<organism evidence="5">
    <name type="scientific">Lotus japonicus</name>
    <name type="common">Lotus corniculatus var. japonicus</name>
    <dbReference type="NCBI Taxonomy" id="34305"/>
    <lineage>
        <taxon>Eukaryota</taxon>
        <taxon>Viridiplantae</taxon>
        <taxon>Streptophyta</taxon>
        <taxon>Embryophyta</taxon>
        <taxon>Tracheophyta</taxon>
        <taxon>Spermatophyta</taxon>
        <taxon>Magnoliopsida</taxon>
        <taxon>eudicotyledons</taxon>
        <taxon>Gunneridae</taxon>
        <taxon>Pentapetalae</taxon>
        <taxon>rosids</taxon>
        <taxon>fabids</taxon>
        <taxon>Fabales</taxon>
        <taxon>Fabaceae</taxon>
        <taxon>Papilionoideae</taxon>
        <taxon>50 kb inversion clade</taxon>
        <taxon>NPAAA clade</taxon>
        <taxon>Hologalegina</taxon>
        <taxon>robinioid clade</taxon>
        <taxon>Loteae</taxon>
        <taxon>Lotus</taxon>
    </lineage>
</organism>
<dbReference type="AlphaFoldDB" id="I3S9G5"/>
<dbReference type="InterPro" id="IPR052462">
    <property type="entry name" value="SLIRP/GR-RBP-like"/>
</dbReference>
<dbReference type="SMART" id="SM00360">
    <property type="entry name" value="RRM"/>
    <property type="match status" value="1"/>
</dbReference>
<dbReference type="Pfam" id="PF00076">
    <property type="entry name" value="RRM_1"/>
    <property type="match status" value="1"/>
</dbReference>